<dbReference type="EMBL" id="FOZM01000002">
    <property type="protein sequence ID" value="SFS20076.1"/>
    <property type="molecule type" value="Genomic_DNA"/>
</dbReference>
<reference evidence="1 2" key="1">
    <citation type="submission" date="2016-10" db="EMBL/GenBank/DDBJ databases">
        <authorList>
            <person name="de Groot N.N."/>
        </authorList>
    </citation>
    <scope>NUCLEOTIDE SEQUENCE [LARGE SCALE GENOMIC DNA]</scope>
    <source>
        <strain evidence="1 2">DSM 29433</strain>
    </source>
</reference>
<evidence type="ECO:0000313" key="2">
    <source>
        <dbReference type="Proteomes" id="UP000198926"/>
    </source>
</evidence>
<accession>A0A1I6MWK3</accession>
<evidence type="ECO:0000313" key="1">
    <source>
        <dbReference type="EMBL" id="SFS20076.1"/>
    </source>
</evidence>
<dbReference type="AlphaFoldDB" id="A0A1I6MWK3"/>
<evidence type="ECO:0008006" key="3">
    <source>
        <dbReference type="Google" id="ProtNLM"/>
    </source>
</evidence>
<keyword evidence="2" id="KW-1185">Reference proteome</keyword>
<name>A0A1I6MWK3_9RHOB</name>
<gene>
    <name evidence="1" type="ORF">SAMN05444714_2470</name>
</gene>
<organism evidence="1 2">
    <name type="scientific">Yoonia litorea</name>
    <dbReference type="NCBI Taxonomy" id="1123755"/>
    <lineage>
        <taxon>Bacteria</taxon>
        <taxon>Pseudomonadati</taxon>
        <taxon>Pseudomonadota</taxon>
        <taxon>Alphaproteobacteria</taxon>
        <taxon>Rhodobacterales</taxon>
        <taxon>Paracoccaceae</taxon>
        <taxon>Yoonia</taxon>
    </lineage>
</organism>
<dbReference type="Proteomes" id="UP000198926">
    <property type="component" value="Unassembled WGS sequence"/>
</dbReference>
<sequence>MLKRYSIRKLDEEAIAILSEIRTMERREIGAIIEDCILNYWHDVIEAEDEDEVDGASA</sequence>
<protein>
    <recommendedName>
        <fullName evidence="3">Ribbon-helix-helix protein, copG family</fullName>
    </recommendedName>
</protein>
<proteinExistence type="predicted"/>